<name>A0ABQ9HTP7_9NEOP</name>
<keyword evidence="2" id="KW-1185">Reference proteome</keyword>
<proteinExistence type="predicted"/>
<organism evidence="1 2">
    <name type="scientific">Dryococelus australis</name>
    <dbReference type="NCBI Taxonomy" id="614101"/>
    <lineage>
        <taxon>Eukaryota</taxon>
        <taxon>Metazoa</taxon>
        <taxon>Ecdysozoa</taxon>
        <taxon>Arthropoda</taxon>
        <taxon>Hexapoda</taxon>
        <taxon>Insecta</taxon>
        <taxon>Pterygota</taxon>
        <taxon>Neoptera</taxon>
        <taxon>Polyneoptera</taxon>
        <taxon>Phasmatodea</taxon>
        <taxon>Verophasmatodea</taxon>
        <taxon>Anareolatae</taxon>
        <taxon>Phasmatidae</taxon>
        <taxon>Eurycanthinae</taxon>
        <taxon>Dryococelus</taxon>
    </lineage>
</organism>
<reference evidence="1 2" key="1">
    <citation type="submission" date="2023-02" db="EMBL/GenBank/DDBJ databases">
        <title>LHISI_Scaffold_Assembly.</title>
        <authorList>
            <person name="Stuart O.P."/>
            <person name="Cleave R."/>
            <person name="Magrath M.J.L."/>
            <person name="Mikheyev A.S."/>
        </authorList>
    </citation>
    <scope>NUCLEOTIDE SEQUENCE [LARGE SCALE GENOMIC DNA]</scope>
    <source>
        <strain evidence="1">Daus_M_001</strain>
        <tissue evidence="1">Leg muscle</tissue>
    </source>
</reference>
<dbReference type="Proteomes" id="UP001159363">
    <property type="component" value="Chromosome X"/>
</dbReference>
<sequence>MGGCDQANLKKVMEKIWPSLKFFESPEAHDETELVELLKGIPRCEDAIDTNINKWMAADSASPKNLTDNTLLQPLIKKPSRLKSEVITSPRVIQSSLCYT</sequence>
<accession>A0ABQ9HTP7</accession>
<dbReference type="EMBL" id="JARBHB010000004">
    <property type="protein sequence ID" value="KAJ8887758.1"/>
    <property type="molecule type" value="Genomic_DNA"/>
</dbReference>
<evidence type="ECO:0000313" key="1">
    <source>
        <dbReference type="EMBL" id="KAJ8887758.1"/>
    </source>
</evidence>
<gene>
    <name evidence="1" type="ORF">PR048_013976</name>
</gene>
<protein>
    <submittedName>
        <fullName evidence="1">Uncharacterized protein</fullName>
    </submittedName>
</protein>
<evidence type="ECO:0000313" key="2">
    <source>
        <dbReference type="Proteomes" id="UP001159363"/>
    </source>
</evidence>
<comment type="caution">
    <text evidence="1">The sequence shown here is derived from an EMBL/GenBank/DDBJ whole genome shotgun (WGS) entry which is preliminary data.</text>
</comment>